<reference evidence="20" key="1">
    <citation type="journal article" date="2019" name="Int. J. Syst. Evol. Microbiol.">
        <title>The Global Catalogue of Microorganisms (GCM) 10K type strain sequencing project: providing services to taxonomists for standard genome sequencing and annotation.</title>
        <authorList>
            <consortium name="The Broad Institute Genomics Platform"/>
            <consortium name="The Broad Institute Genome Sequencing Center for Infectious Disease"/>
            <person name="Wu L."/>
            <person name="Ma J."/>
        </authorList>
    </citation>
    <scope>NUCLEOTIDE SEQUENCE [LARGE SCALE GENOMIC DNA]</scope>
    <source>
        <strain evidence="20">CCUG 56108</strain>
    </source>
</reference>
<evidence type="ECO:0000256" key="13">
    <source>
        <dbReference type="ARBA" id="ARBA00034923"/>
    </source>
</evidence>
<dbReference type="InterPro" id="IPR027417">
    <property type="entry name" value="P-loop_NTPase"/>
</dbReference>
<evidence type="ECO:0000256" key="11">
    <source>
        <dbReference type="ARBA" id="ARBA00034617"/>
    </source>
</evidence>
<dbReference type="Gene3D" id="1.10.486.10">
    <property type="entry name" value="PCRA, domain 4"/>
    <property type="match status" value="1"/>
</dbReference>
<feature type="region of interest" description="Disordered" evidence="16">
    <location>
        <begin position="969"/>
        <end position="988"/>
    </location>
</feature>
<dbReference type="Proteomes" id="UP001597176">
    <property type="component" value="Unassembled WGS sequence"/>
</dbReference>
<keyword evidence="2 15" id="KW-0547">Nucleotide-binding</keyword>
<dbReference type="GO" id="GO:0004386">
    <property type="term" value="F:helicase activity"/>
    <property type="evidence" value="ECO:0007669"/>
    <property type="project" value="UniProtKB-KW"/>
</dbReference>
<dbReference type="NCBIfam" id="TIGR02784">
    <property type="entry name" value="addA_alphas"/>
    <property type="match status" value="1"/>
</dbReference>
<comment type="caution">
    <text evidence="19">The sequence shown here is derived from an EMBL/GenBank/DDBJ whole genome shotgun (WGS) entry which is preliminary data.</text>
</comment>
<evidence type="ECO:0000313" key="19">
    <source>
        <dbReference type="EMBL" id="MFD1303298.1"/>
    </source>
</evidence>
<dbReference type="Pfam" id="PF13361">
    <property type="entry name" value="UvrD_C"/>
    <property type="match status" value="1"/>
</dbReference>
<evidence type="ECO:0000256" key="14">
    <source>
        <dbReference type="ARBA" id="ARBA00048988"/>
    </source>
</evidence>
<evidence type="ECO:0000256" key="5">
    <source>
        <dbReference type="ARBA" id="ARBA00022806"/>
    </source>
</evidence>
<dbReference type="EMBL" id="JBHTND010000026">
    <property type="protein sequence ID" value="MFD1303298.1"/>
    <property type="molecule type" value="Genomic_DNA"/>
</dbReference>
<dbReference type="InterPro" id="IPR000212">
    <property type="entry name" value="DNA_helicase_UvrD/REP"/>
</dbReference>
<evidence type="ECO:0000256" key="4">
    <source>
        <dbReference type="ARBA" id="ARBA00022801"/>
    </source>
</evidence>
<keyword evidence="1" id="KW-0540">Nuclease</keyword>
<dbReference type="PANTHER" id="PTHR11070:SF2">
    <property type="entry name" value="ATP-DEPENDENT DNA HELICASE SRS2"/>
    <property type="match status" value="1"/>
</dbReference>
<dbReference type="PROSITE" id="PS51217">
    <property type="entry name" value="UVRD_HELICASE_CTER"/>
    <property type="match status" value="1"/>
</dbReference>
<evidence type="ECO:0000259" key="17">
    <source>
        <dbReference type="PROSITE" id="PS51198"/>
    </source>
</evidence>
<dbReference type="PANTHER" id="PTHR11070">
    <property type="entry name" value="UVRD / RECB / PCRA DNA HELICASE FAMILY MEMBER"/>
    <property type="match status" value="1"/>
</dbReference>
<dbReference type="Pfam" id="PF00580">
    <property type="entry name" value="UvrD-helicase"/>
    <property type="match status" value="1"/>
</dbReference>
<keyword evidence="9" id="KW-0234">DNA repair</keyword>
<dbReference type="RefSeq" id="WP_379040687.1">
    <property type="nucleotide sequence ID" value="NZ_JBHTND010000026.1"/>
</dbReference>
<dbReference type="Gene3D" id="3.40.50.300">
    <property type="entry name" value="P-loop containing nucleotide triphosphate hydrolases"/>
    <property type="match status" value="4"/>
</dbReference>
<dbReference type="InterPro" id="IPR038726">
    <property type="entry name" value="PDDEXK_AddAB-type"/>
</dbReference>
<feature type="binding site" evidence="15">
    <location>
        <begin position="39"/>
        <end position="46"/>
    </location>
    <ligand>
        <name>ATP</name>
        <dbReference type="ChEBI" id="CHEBI:30616"/>
    </ligand>
</feature>
<dbReference type="InterPro" id="IPR014151">
    <property type="entry name" value="DNA_helicase_AddA"/>
</dbReference>
<keyword evidence="8" id="KW-0238">DNA-binding</keyword>
<evidence type="ECO:0000256" key="12">
    <source>
        <dbReference type="ARBA" id="ARBA00034808"/>
    </source>
</evidence>
<organism evidence="19 20">
    <name type="scientific">Methylobacterium marchantiae</name>
    <dbReference type="NCBI Taxonomy" id="600331"/>
    <lineage>
        <taxon>Bacteria</taxon>
        <taxon>Pseudomonadati</taxon>
        <taxon>Pseudomonadota</taxon>
        <taxon>Alphaproteobacteria</taxon>
        <taxon>Hyphomicrobiales</taxon>
        <taxon>Methylobacteriaceae</taxon>
        <taxon>Methylobacterium</taxon>
    </lineage>
</organism>
<evidence type="ECO:0000256" key="2">
    <source>
        <dbReference type="ARBA" id="ARBA00022741"/>
    </source>
</evidence>
<dbReference type="PROSITE" id="PS51198">
    <property type="entry name" value="UVRD_HELICASE_ATP_BIND"/>
    <property type="match status" value="1"/>
</dbReference>
<dbReference type="SUPFAM" id="SSF52540">
    <property type="entry name" value="P-loop containing nucleoside triphosphate hydrolases"/>
    <property type="match status" value="1"/>
</dbReference>
<keyword evidence="20" id="KW-1185">Reference proteome</keyword>
<keyword evidence="10" id="KW-0413">Isomerase</keyword>
<dbReference type="InterPro" id="IPR014016">
    <property type="entry name" value="UvrD-like_ATP-bd"/>
</dbReference>
<proteinExistence type="predicted"/>
<sequence length="1170" mass="126660">MENELPRPETDRLPFVVDDLTKASQRRAADPLASAWVSANAGAGKTKVLTDRVVRLLLNGAPPARILCLTFTKAAAANMSIRVFRTLGRWVTLDDAALTAELTELTGEAPARRMLKVARRLFARAVETPGGLKIETLHALCERLLHMFPFEANVPARFQVLDENQASDMFAAETDRVLAQAMMGRNPELRAAWDRVGPEATGDTLRSVLRAAMRSRSLFDDSEGLAAPIAALSEALGLRSADTAGAIVERLLTGGLHGWSELAQRLRTGKSTDEALADRLAAAEAATDPSDKLDLYRSVFFTEKGTPKADRSLGTKDVPSEVKEALLAERDRLDPLFDTLRAARALERTQALFVIAADIHRRVERQKTRLGALDFDDLIHKALELLSRVDAAWVLYKLDRGIDHVLVDEAQDTNPRQWDILRRITADFASGEGARDILRTRFAVGDPKQSIYSFQGAEPREFATVHREWRTASEQAGMPFEDVTLNLSFRSTKGILRAVDATFAAPEHFQGLSFDDAAIGTTHETARRDAPGVVEIWPVEVPAAEEEPDAWAAPVDAPEANAPSIVTARRVARAVKAWTTVGDEGGRVWRAGDVLILVRKRSAAFEEVIRALKVCGVPVAGQDRLDITAHIAVNDLVSVGRAGLLPADDLTLAGALKTPLVGLDDDDLVRIAARREDSETLEDALARHAAAGDPAAIRGHAALTLWIDLAARHGPFGFYASLLGPHEGRMRLVSRLGGEAGDAIGVFLMKAAEAEQAAEAPSLDGFLTRYDITPGRGANGLTVKRDLESGRDEVRVMTIHGAKGLEAPLVVMIDGCEPLGRNDPQLLVMPGSRDGALPPVWAGSKTQDTEAVAAAREAHQARAREEHNRLLYVALTRAADRLVVAPYRGHEEQGDTAWCEMVRKGLEQAFGSGESVETTYGPTLLWRYGATQTSDITSGGGEPSEVPAPSWLRRPVGNEVDVAPPVTPSGALGAADGQREIPRRQANPQARRRGILFHSLIEHLPRLDGNQRPNAAASFIRARAPSMPVPEQDRLVADVLRLIDDPALAALFDGDARAEVTLSGRVDVAGRLRPVFGRVDRLSIRPDRIVVADFKTSRPPAEHTLIPEGDAAQLSLYVALLRDIYPGREVEAMLVWTSGPVIRRMAEADIASALASLGPRPSGTGITVSA</sequence>
<keyword evidence="5 15" id="KW-0347">Helicase</keyword>
<evidence type="ECO:0000259" key="18">
    <source>
        <dbReference type="PROSITE" id="PS51217"/>
    </source>
</evidence>
<comment type="catalytic activity">
    <reaction evidence="11">
        <text>Couples ATP hydrolysis with the unwinding of duplex DNA by translocating in the 3'-5' direction.</text>
        <dbReference type="EC" id="5.6.2.4"/>
    </reaction>
</comment>
<feature type="domain" description="UvrD-like helicase ATP-binding" evidence="17">
    <location>
        <begin position="18"/>
        <end position="492"/>
    </location>
</feature>
<dbReference type="Gene3D" id="3.90.320.10">
    <property type="match status" value="1"/>
</dbReference>
<dbReference type="InterPro" id="IPR014017">
    <property type="entry name" value="DNA_helicase_UvrD-like_C"/>
</dbReference>
<name>A0ABW3X4Y9_9HYPH</name>
<evidence type="ECO:0000256" key="3">
    <source>
        <dbReference type="ARBA" id="ARBA00022763"/>
    </source>
</evidence>
<keyword evidence="6" id="KW-0269">Exonuclease</keyword>
<dbReference type="EC" id="5.6.2.4" evidence="12"/>
<evidence type="ECO:0000256" key="6">
    <source>
        <dbReference type="ARBA" id="ARBA00022839"/>
    </source>
</evidence>
<evidence type="ECO:0000256" key="10">
    <source>
        <dbReference type="ARBA" id="ARBA00023235"/>
    </source>
</evidence>
<evidence type="ECO:0000256" key="9">
    <source>
        <dbReference type="ARBA" id="ARBA00023204"/>
    </source>
</evidence>
<accession>A0ABW3X4Y9</accession>
<protein>
    <recommendedName>
        <fullName evidence="12">DNA 3'-5' helicase</fullName>
        <ecNumber evidence="12">5.6.2.4</ecNumber>
    </recommendedName>
    <alternativeName>
        <fullName evidence="13">DNA 3'-5' helicase II</fullName>
    </alternativeName>
</protein>
<evidence type="ECO:0000256" key="7">
    <source>
        <dbReference type="ARBA" id="ARBA00022840"/>
    </source>
</evidence>
<evidence type="ECO:0000256" key="8">
    <source>
        <dbReference type="ARBA" id="ARBA00023125"/>
    </source>
</evidence>
<feature type="domain" description="UvrD-like helicase C-terminal" evidence="18">
    <location>
        <begin position="524"/>
        <end position="804"/>
    </location>
</feature>
<keyword evidence="4 15" id="KW-0378">Hydrolase</keyword>
<keyword evidence="7 15" id="KW-0067">ATP-binding</keyword>
<gene>
    <name evidence="19" type="primary">addA</name>
    <name evidence="19" type="ORF">ACFQ4G_17130</name>
</gene>
<evidence type="ECO:0000256" key="1">
    <source>
        <dbReference type="ARBA" id="ARBA00022722"/>
    </source>
</evidence>
<dbReference type="Pfam" id="PF12705">
    <property type="entry name" value="PDDEXK_1"/>
    <property type="match status" value="1"/>
</dbReference>
<evidence type="ECO:0000256" key="15">
    <source>
        <dbReference type="PROSITE-ProRule" id="PRU00560"/>
    </source>
</evidence>
<evidence type="ECO:0000313" key="20">
    <source>
        <dbReference type="Proteomes" id="UP001597176"/>
    </source>
</evidence>
<evidence type="ECO:0000256" key="16">
    <source>
        <dbReference type="SAM" id="MobiDB-lite"/>
    </source>
</evidence>
<keyword evidence="3" id="KW-0227">DNA damage</keyword>
<dbReference type="InterPro" id="IPR011604">
    <property type="entry name" value="PDDEXK-like_dom_sf"/>
</dbReference>
<comment type="catalytic activity">
    <reaction evidence="14">
        <text>ATP + H2O = ADP + phosphate + H(+)</text>
        <dbReference type="Rhea" id="RHEA:13065"/>
        <dbReference type="ChEBI" id="CHEBI:15377"/>
        <dbReference type="ChEBI" id="CHEBI:15378"/>
        <dbReference type="ChEBI" id="CHEBI:30616"/>
        <dbReference type="ChEBI" id="CHEBI:43474"/>
        <dbReference type="ChEBI" id="CHEBI:456216"/>
        <dbReference type="EC" id="5.6.2.4"/>
    </reaction>
</comment>